<dbReference type="RefSeq" id="WP_006778754.1">
    <property type="nucleotide sequence ID" value="NZ_CP040506.1"/>
</dbReference>
<dbReference type="EMBL" id="ADLN01000006">
    <property type="protein sequence ID" value="EHI61153.1"/>
    <property type="molecule type" value="Genomic_DNA"/>
</dbReference>
<protein>
    <recommendedName>
        <fullName evidence="3">SIR2-like domain-containing protein</fullName>
    </recommendedName>
</protein>
<dbReference type="AlphaFoldDB" id="G5IBJ0"/>
<keyword evidence="2" id="KW-1185">Reference proteome</keyword>
<reference evidence="1 2" key="1">
    <citation type="submission" date="2011-08" db="EMBL/GenBank/DDBJ databases">
        <title>The Genome Sequence of Clostridium hathewayi WAL-18680.</title>
        <authorList>
            <consortium name="The Broad Institute Genome Sequencing Platform"/>
            <person name="Earl A."/>
            <person name="Ward D."/>
            <person name="Feldgarden M."/>
            <person name="Gevers D."/>
            <person name="Finegold S.M."/>
            <person name="Summanen P.H."/>
            <person name="Molitoris D.R."/>
            <person name="Song M."/>
            <person name="Daigneault M."/>
            <person name="Allen-Vercoe E."/>
            <person name="Young S.K."/>
            <person name="Zeng Q."/>
            <person name="Gargeya S."/>
            <person name="Fitzgerald M."/>
            <person name="Haas B."/>
            <person name="Abouelleil A."/>
            <person name="Alvarado L."/>
            <person name="Arachchi H.M."/>
            <person name="Berlin A."/>
            <person name="Brown A."/>
            <person name="Chapman S.B."/>
            <person name="Chen Z."/>
            <person name="Dunbar C."/>
            <person name="Freedman E."/>
            <person name="Gearin G."/>
            <person name="Gellesch M."/>
            <person name="Goldberg J."/>
            <person name="Griggs A."/>
            <person name="Gujja S."/>
            <person name="Heiman D."/>
            <person name="Howarth C."/>
            <person name="Larson L."/>
            <person name="Lui A."/>
            <person name="MacDonald P.J.P."/>
            <person name="Montmayeur A."/>
            <person name="Murphy C."/>
            <person name="Neiman D."/>
            <person name="Pearson M."/>
            <person name="Priest M."/>
            <person name="Roberts A."/>
            <person name="Saif S."/>
            <person name="Shea T."/>
            <person name="Shenoy N."/>
            <person name="Sisk P."/>
            <person name="Stolte C."/>
            <person name="Sykes S."/>
            <person name="Wortman J."/>
            <person name="Nusbaum C."/>
            <person name="Birren B."/>
        </authorList>
    </citation>
    <scope>NUCLEOTIDE SEQUENCE [LARGE SCALE GENOMIC DNA]</scope>
    <source>
        <strain evidence="1 2">WAL-18680</strain>
    </source>
</reference>
<dbReference type="Pfam" id="PF14253">
    <property type="entry name" value="AbiH"/>
    <property type="match status" value="1"/>
</dbReference>
<organism evidence="1 2">
    <name type="scientific">Hungatella hathewayi WAL-18680</name>
    <dbReference type="NCBI Taxonomy" id="742737"/>
    <lineage>
        <taxon>Bacteria</taxon>
        <taxon>Bacillati</taxon>
        <taxon>Bacillota</taxon>
        <taxon>Clostridia</taxon>
        <taxon>Lachnospirales</taxon>
        <taxon>Lachnospiraceae</taxon>
        <taxon>Hungatella</taxon>
    </lineage>
</organism>
<sequence>MKSLFIIGNGFDLDHKIDSSYENFRRYLKRRYPDANEDELIMPEVTMGHHGEEIYNDDEVVSFLLRIISEAEGDEWKDVEKSIGLLDFSECFDYSFYELDEDGDIDSWKQTYTNEDIASNLLLPVSNITKYFSDWIDTIQINASVLPKKDFKRLINPDEDLFLTFNYTDTLEKIYNTKMVCHIHGKQGGEILFGHGNVEDYYEKNMDRYIGAENVLDEIQNNLRKDTVGALQQHLKFFNKIKGEVDKVFTYGFSFSEVDRIYIREICKRLPDNAVWYLNDYDDSDKREQFASILRSFGFLGEIADYHIQN</sequence>
<evidence type="ECO:0000313" key="2">
    <source>
        <dbReference type="Proteomes" id="UP000005384"/>
    </source>
</evidence>
<dbReference type="HOGENOM" id="CLU_045940_0_0_9"/>
<proteinExistence type="predicted"/>
<name>G5IBJ0_9FIRM</name>
<gene>
    <name evidence="1" type="ORF">HMPREF9473_00768</name>
</gene>
<comment type="caution">
    <text evidence="1">The sequence shown here is derived from an EMBL/GenBank/DDBJ whole genome shotgun (WGS) entry which is preliminary data.</text>
</comment>
<dbReference type="OrthoDB" id="9810135at2"/>
<accession>G5IBJ0</accession>
<evidence type="ECO:0008006" key="3">
    <source>
        <dbReference type="Google" id="ProtNLM"/>
    </source>
</evidence>
<dbReference type="Proteomes" id="UP000005384">
    <property type="component" value="Unassembled WGS sequence"/>
</dbReference>
<dbReference type="PATRIC" id="fig|742737.3.peg.764"/>
<dbReference type="InterPro" id="IPR025935">
    <property type="entry name" value="AbiH"/>
</dbReference>
<evidence type="ECO:0000313" key="1">
    <source>
        <dbReference type="EMBL" id="EHI61153.1"/>
    </source>
</evidence>